<keyword evidence="3 6" id="KW-0812">Transmembrane</keyword>
<keyword evidence="9" id="KW-1185">Reference proteome</keyword>
<gene>
    <name evidence="8" type="ORF">A3770_08p51650</name>
</gene>
<dbReference type="EMBL" id="CP031041">
    <property type="protein sequence ID" value="QDZ22647.1"/>
    <property type="molecule type" value="Genomic_DNA"/>
</dbReference>
<evidence type="ECO:0000256" key="3">
    <source>
        <dbReference type="ARBA" id="ARBA00022692"/>
    </source>
</evidence>
<keyword evidence="4 6" id="KW-1133">Transmembrane helix</keyword>
<evidence type="ECO:0000313" key="8">
    <source>
        <dbReference type="EMBL" id="QDZ22647.1"/>
    </source>
</evidence>
<dbReference type="Pfam" id="PF01554">
    <property type="entry name" value="MatE"/>
    <property type="match status" value="2"/>
</dbReference>
<evidence type="ECO:0000256" key="1">
    <source>
        <dbReference type="ARBA" id="ARBA00004141"/>
    </source>
</evidence>
<dbReference type="GO" id="GO:0016020">
    <property type="term" value="C:membrane"/>
    <property type="evidence" value="ECO:0007669"/>
    <property type="project" value="UniProtKB-SubCell"/>
</dbReference>
<dbReference type="Proteomes" id="UP000316726">
    <property type="component" value="Chromosome 8"/>
</dbReference>
<dbReference type="STRING" id="1764295.A0A5B8MQH0"/>
<feature type="transmembrane region" description="Helical" evidence="6">
    <location>
        <begin position="146"/>
        <end position="165"/>
    </location>
</feature>
<feature type="transmembrane region" description="Helical" evidence="6">
    <location>
        <begin position="278"/>
        <end position="297"/>
    </location>
</feature>
<feature type="transmembrane region" description="Helical" evidence="6">
    <location>
        <begin position="498"/>
        <end position="522"/>
    </location>
</feature>
<comment type="similarity">
    <text evidence="2 6">Belongs to the multi antimicrobial extrusion (MATE) (TC 2.A.66.1) family.</text>
</comment>
<dbReference type="PANTHER" id="PTHR42893">
    <property type="entry name" value="PROTEIN DETOXIFICATION 44, CHLOROPLASTIC-RELATED"/>
    <property type="match status" value="1"/>
</dbReference>
<sequence length="570" mass="60335">MAVGQGWSKRTHGWPTLEEVRNGRRRAARATSGRLRLRGCEARNVVSGVRHCRTSEGLVECSRPGQPNGRSTRGREGKGRGERCVVGGTSGSKQAVTVKKRRKTEGLGGGGPEQNLSINDSIIAIALPAFFALAADPIASLVDSAWIGRIGAVPLTASGLAIAVLNIVVRLFNTPLLSVTTSVIAKAYVSPKRDLSRAASIALELGALAGAAQTMLLFVGAPFLIHLMGVDSGTDGVLYSTAVSFLRIRALGAPAVVLLLTTQGIFRGLGDTRRPLYATLAGNILNVGLAPLFIFGLNVGADGAAWATVVCEYISALYLLYVVYDKIPGLQIGSTLFKDQKSFSGPAKKLLSTSGVLAFRSLCVVGTYAIASSWSLEAGEELSASHQVCHQLWTGSTLLADALAVAAQTLMAQSITREDKDAVLEIVKKVLGIGLMLGTTTAVLIQVSNGILPELFSSDESVLAGIDHLLPFVVLTQPITALAFVLDGVLYGGSDFNFAASCMFVSAASAVAVMTVGINYFAESDYDVLTSIWVGYTVLMSMRTMVILYRMQMKDAPFRKYLITEKPARG</sequence>
<feature type="transmembrane region" description="Helical" evidence="6">
    <location>
        <begin position="430"/>
        <end position="448"/>
    </location>
</feature>
<dbReference type="GO" id="GO:0015297">
    <property type="term" value="F:antiporter activity"/>
    <property type="evidence" value="ECO:0007669"/>
    <property type="project" value="InterPro"/>
</dbReference>
<feature type="compositionally biased region" description="Basic and acidic residues" evidence="7">
    <location>
        <begin position="73"/>
        <end position="83"/>
    </location>
</feature>
<name>A0A5B8MQH0_9CHLO</name>
<evidence type="ECO:0000256" key="2">
    <source>
        <dbReference type="ARBA" id="ARBA00010199"/>
    </source>
</evidence>
<comment type="subcellular location">
    <subcellularLocation>
        <location evidence="1">Membrane</location>
        <topology evidence="1">Multi-pass membrane protein</topology>
    </subcellularLocation>
</comment>
<dbReference type="InterPro" id="IPR044644">
    <property type="entry name" value="DinF-like"/>
</dbReference>
<dbReference type="GO" id="GO:0042910">
    <property type="term" value="F:xenobiotic transmembrane transporter activity"/>
    <property type="evidence" value="ECO:0007669"/>
    <property type="project" value="InterPro"/>
</dbReference>
<keyword evidence="5 6" id="KW-0472">Membrane</keyword>
<dbReference type="NCBIfam" id="TIGR00797">
    <property type="entry name" value="matE"/>
    <property type="match status" value="1"/>
</dbReference>
<feature type="transmembrane region" description="Helical" evidence="6">
    <location>
        <begin position="122"/>
        <end position="139"/>
    </location>
</feature>
<evidence type="ECO:0000256" key="7">
    <source>
        <dbReference type="SAM" id="MobiDB-lite"/>
    </source>
</evidence>
<reference evidence="8 9" key="1">
    <citation type="submission" date="2018-07" db="EMBL/GenBank/DDBJ databases">
        <title>The complete nuclear genome of the prasinophyte Chloropicon primus (CCMP1205).</title>
        <authorList>
            <person name="Pombert J.-F."/>
            <person name="Otis C."/>
            <person name="Turmel M."/>
            <person name="Lemieux C."/>
        </authorList>
    </citation>
    <scope>NUCLEOTIDE SEQUENCE [LARGE SCALE GENOMIC DNA]</scope>
    <source>
        <strain evidence="8 9">CCMP1205</strain>
    </source>
</reference>
<feature type="transmembrane region" description="Helical" evidence="6">
    <location>
        <begin position="245"/>
        <end position="266"/>
    </location>
</feature>
<feature type="transmembrane region" description="Helical" evidence="6">
    <location>
        <begin position="303"/>
        <end position="324"/>
    </location>
</feature>
<proteinExistence type="inferred from homology"/>
<evidence type="ECO:0000313" key="9">
    <source>
        <dbReference type="Proteomes" id="UP000316726"/>
    </source>
</evidence>
<organism evidence="8 9">
    <name type="scientific">Chloropicon primus</name>
    <dbReference type="NCBI Taxonomy" id="1764295"/>
    <lineage>
        <taxon>Eukaryota</taxon>
        <taxon>Viridiplantae</taxon>
        <taxon>Chlorophyta</taxon>
        <taxon>Chloropicophyceae</taxon>
        <taxon>Chloropicales</taxon>
        <taxon>Chloropicaceae</taxon>
        <taxon>Chloropicon</taxon>
    </lineage>
</organism>
<dbReference type="AlphaFoldDB" id="A0A5B8MQH0"/>
<dbReference type="InterPro" id="IPR002528">
    <property type="entry name" value="MATE_fam"/>
</dbReference>
<dbReference type="OrthoDB" id="2126698at2759"/>
<protein>
    <recommendedName>
        <fullName evidence="6">Protein DETOXIFICATION</fullName>
    </recommendedName>
    <alternativeName>
        <fullName evidence="6">Multidrug and toxic compound extrusion protein</fullName>
    </alternativeName>
</protein>
<evidence type="ECO:0000256" key="6">
    <source>
        <dbReference type="RuleBase" id="RU004914"/>
    </source>
</evidence>
<feature type="transmembrane region" description="Helical" evidence="6">
    <location>
        <begin position="528"/>
        <end position="549"/>
    </location>
</feature>
<evidence type="ECO:0000256" key="5">
    <source>
        <dbReference type="ARBA" id="ARBA00023136"/>
    </source>
</evidence>
<accession>A0A5B8MQH0</accession>
<evidence type="ECO:0000256" key="4">
    <source>
        <dbReference type="ARBA" id="ARBA00022989"/>
    </source>
</evidence>
<feature type="transmembrane region" description="Helical" evidence="6">
    <location>
        <begin position="201"/>
        <end position="225"/>
    </location>
</feature>
<feature type="transmembrane region" description="Helical" evidence="6">
    <location>
        <begin position="468"/>
        <end position="486"/>
    </location>
</feature>
<dbReference type="PANTHER" id="PTHR42893:SF46">
    <property type="entry name" value="PROTEIN DETOXIFICATION 44, CHLOROPLASTIC"/>
    <property type="match status" value="1"/>
</dbReference>
<feature type="region of interest" description="Disordered" evidence="7">
    <location>
        <begin position="59"/>
        <end position="112"/>
    </location>
</feature>